<dbReference type="PATRIC" id="fig|634452.3.peg.1894"/>
<gene>
    <name evidence="1" type="ordered locus">APA01_18260</name>
</gene>
<accession>C7JCC3</accession>
<dbReference type="Proteomes" id="UP000000948">
    <property type="component" value="Chromosome"/>
</dbReference>
<evidence type="ECO:0000313" key="2">
    <source>
        <dbReference type="Proteomes" id="UP000000948"/>
    </source>
</evidence>
<name>C7JCC3_ACEP3</name>
<organism evidence="1 2">
    <name type="scientific">Acetobacter pasteurianus (strain NBRC 105184 / IFO 3283-01)</name>
    <dbReference type="NCBI Taxonomy" id="634452"/>
    <lineage>
        <taxon>Bacteria</taxon>
        <taxon>Pseudomonadati</taxon>
        <taxon>Pseudomonadota</taxon>
        <taxon>Alphaproteobacteria</taxon>
        <taxon>Acetobacterales</taxon>
        <taxon>Acetobacteraceae</taxon>
        <taxon>Acetobacter</taxon>
    </lineage>
</organism>
<sequence length="463" mass="52653">MFSPTVRPEHLRQFHKACSSGKAKVMIMGDSIGAVATDPAESENYTYFLIETIMQQNPFVDITFINAALGGASWFQMNADAFSAMNWLDHLSNESWKSYVAREEPDLLILHSGGNDTPNFSPKEVIDLINFFNEQKKPPSIVIAITYAPSYLYNHETAWLNYYTDEWQNALRVTTGWLRSFAINKGLGFLDFYRYMEYCRDGVDVNNVALSKILLTEGDSYFLWDNFISLSDYEWSFPKLRNVNGVSAQKCSDFTHSFSLNKNPRIMSINLSSFPIKDAIINEPNSVHLFFDEPSGYISWSWSDGISPAHENKTMTSIPIPQIWPAKFSVTVKGARVWIRVFSPFKYNQSYDPGILCKYGTGYLDVVNKLLIRFGGDFCPKISFAIPEMQISTHNLCIGSNERNSKDLYRTSRAKNNYDLFKMLGDNPSLIGGSNAYHLNTFGVRDILIPVVQSQMWAAPNIY</sequence>
<protein>
    <recommendedName>
        <fullName evidence="3">SGNH hydrolase-type esterase domain-containing protein</fullName>
    </recommendedName>
</protein>
<dbReference type="RefSeq" id="WP_014457065.1">
    <property type="nucleotide sequence ID" value="NC_013209.1"/>
</dbReference>
<dbReference type="eggNOG" id="COG2755">
    <property type="taxonomic scope" value="Bacteria"/>
</dbReference>
<proteinExistence type="predicted"/>
<dbReference type="InterPro" id="IPR036514">
    <property type="entry name" value="SGNH_hydro_sf"/>
</dbReference>
<dbReference type="CDD" id="cd00229">
    <property type="entry name" value="SGNH_hydrolase"/>
    <property type="match status" value="1"/>
</dbReference>
<dbReference type="Gene3D" id="3.40.50.1110">
    <property type="entry name" value="SGNH hydrolase"/>
    <property type="match status" value="1"/>
</dbReference>
<dbReference type="HOGENOM" id="CLU_590036_0_0_5"/>
<dbReference type="KEGG" id="apt:APA01_18260"/>
<dbReference type="EMBL" id="AP011121">
    <property type="protein sequence ID" value="BAH99951.1"/>
    <property type="molecule type" value="Genomic_DNA"/>
</dbReference>
<dbReference type="SUPFAM" id="SSF52266">
    <property type="entry name" value="SGNH hydrolase"/>
    <property type="match status" value="1"/>
</dbReference>
<dbReference type="AlphaFoldDB" id="C7JCC3"/>
<evidence type="ECO:0000313" key="1">
    <source>
        <dbReference type="EMBL" id="BAH99951.1"/>
    </source>
</evidence>
<evidence type="ECO:0008006" key="3">
    <source>
        <dbReference type="Google" id="ProtNLM"/>
    </source>
</evidence>
<reference evidence="1 2" key="1">
    <citation type="journal article" date="2009" name="Nucleic Acids Res.">
        <title>Whole-genome analyses reveal genetic instability of Acetobacter pasteurianus.</title>
        <authorList>
            <person name="Azuma Y."/>
            <person name="Hosoyama A."/>
            <person name="Matsutani M."/>
            <person name="Furuya N."/>
            <person name="Horikawa H."/>
            <person name="Harada T."/>
            <person name="Hirakawa H."/>
            <person name="Kuhara S."/>
            <person name="Matsushita K."/>
            <person name="Fujita N."/>
            <person name="Shirai M."/>
        </authorList>
    </citation>
    <scope>NUCLEOTIDE SEQUENCE [LARGE SCALE GENOMIC DNA]</scope>
    <source>
        <strain evidence="2">NBRC 105184 / IFO 3283-01</strain>
    </source>
</reference>
<dbReference type="BioCyc" id="APAS634452:APA01_RS09245-MONOMER"/>
<dbReference type="GO" id="GO:0016788">
    <property type="term" value="F:hydrolase activity, acting on ester bonds"/>
    <property type="evidence" value="ECO:0007669"/>
    <property type="project" value="UniProtKB-ARBA"/>
</dbReference>